<protein>
    <submittedName>
        <fullName evidence="7">Coagulase/fibrinolysin</fullName>
        <ecNumber evidence="7">3.4.23.48</ecNumber>
    </submittedName>
    <submittedName>
        <fullName evidence="3">Omptin family outer membrane protease</fullName>
    </submittedName>
</protein>
<dbReference type="GO" id="GO:0009279">
    <property type="term" value="C:cell outer membrane"/>
    <property type="evidence" value="ECO:0007669"/>
    <property type="project" value="InterPro"/>
</dbReference>
<keyword evidence="7" id="KW-0378">Hydrolase</keyword>
<feature type="chain" id="PRO_5044573059" evidence="2">
    <location>
        <begin position="22"/>
        <end position="307"/>
    </location>
</feature>
<keyword evidence="3" id="KW-0645">Protease</keyword>
<dbReference type="EMBL" id="CP058207">
    <property type="protein sequence ID" value="QLP27134.1"/>
    <property type="molecule type" value="Genomic_DNA"/>
</dbReference>
<proteinExistence type="predicted"/>
<reference evidence="7 8" key="1">
    <citation type="submission" date="2018-06" db="EMBL/GenBank/DDBJ databases">
        <title>Recombination Drives Gene Content and Phenotype Evolution in Wild Type E. coli Strains.</title>
        <authorList>
            <person name="Field C.M."/>
            <person name="Silander O.K."/>
            <person name="Van Nimwegen E."/>
        </authorList>
    </citation>
    <scope>NUCLEOTIDE SEQUENCE [LARGE SCALE GENOMIC DNA]</scope>
    <source>
        <strain evidence="7 8">SC344</strain>
    </source>
</reference>
<dbReference type="Proteomes" id="UP000254454">
    <property type="component" value="Unassembled WGS sequence"/>
</dbReference>
<dbReference type="EMBL" id="JANPXH010000001">
    <property type="protein sequence ID" value="MCR6674532.1"/>
    <property type="molecule type" value="Genomic_DNA"/>
</dbReference>
<dbReference type="EC" id="3.4.23.48" evidence="7"/>
<reference evidence="3" key="4">
    <citation type="submission" date="2022-07" db="EMBL/GenBank/DDBJ databases">
        <title>Diversity of ethanolamine utilization by human commensal Escherichia coli.</title>
        <authorList>
            <person name="Jubelin G."/>
        </authorList>
    </citation>
    <scope>NUCLEOTIDE SEQUENCE</scope>
    <source>
        <strain evidence="3">S1</strain>
    </source>
</reference>
<keyword evidence="11" id="KW-1185">Reference proteome</keyword>
<dbReference type="PRINTS" id="PR00482">
    <property type="entry name" value="OMPTIN"/>
</dbReference>
<dbReference type="RefSeq" id="WP_001516383.1">
    <property type="nucleotide sequence ID" value="NZ_CP056159.1"/>
</dbReference>
<dbReference type="Gene3D" id="2.40.128.90">
    <property type="entry name" value="OMPT-like"/>
    <property type="match status" value="1"/>
</dbReference>
<evidence type="ECO:0000313" key="3">
    <source>
        <dbReference type="EMBL" id="MCR6674532.1"/>
    </source>
</evidence>
<dbReference type="Proteomes" id="UP000512115">
    <property type="component" value="Chromosome"/>
</dbReference>
<dbReference type="EMBL" id="JAHCRT010000032">
    <property type="protein sequence ID" value="MDQ9296340.1"/>
    <property type="molecule type" value="Genomic_DNA"/>
</dbReference>
<feature type="active site" evidence="1">
    <location>
        <position position="102"/>
    </location>
</feature>
<feature type="active site" evidence="1">
    <location>
        <position position="224"/>
    </location>
</feature>
<organism evidence="7 8">
    <name type="scientific">Escherichia marmotae</name>
    <dbReference type="NCBI Taxonomy" id="1499973"/>
    <lineage>
        <taxon>Bacteria</taxon>
        <taxon>Pseudomonadati</taxon>
        <taxon>Pseudomonadota</taxon>
        <taxon>Gammaproteobacteria</taxon>
        <taxon>Enterobacterales</taxon>
        <taxon>Enterobacteriaceae</taxon>
        <taxon>Escherichia</taxon>
    </lineage>
</organism>
<dbReference type="Proteomes" id="UP001235723">
    <property type="component" value="Unassembled WGS sequence"/>
</dbReference>
<dbReference type="GeneID" id="86946416"/>
<evidence type="ECO:0000313" key="6">
    <source>
        <dbReference type="EMBL" id="QLV00160.1"/>
    </source>
</evidence>
<feature type="active site" evidence="1">
    <location>
        <position position="222"/>
    </location>
</feature>
<evidence type="ECO:0000313" key="7">
    <source>
        <dbReference type="EMBL" id="RDR25650.1"/>
    </source>
</evidence>
<feature type="active site" evidence="1">
    <location>
        <position position="100"/>
    </location>
</feature>
<reference evidence="9 10" key="2">
    <citation type="submission" date="2020-06" db="EMBL/GenBank/DDBJ databases">
        <title>REHAB project genomes.</title>
        <authorList>
            <person name="Shaw L.P."/>
        </authorList>
    </citation>
    <scope>NUCLEOTIDE SEQUENCE [LARGE SCALE GENOMIC DNA]</scope>
    <source>
        <strain evidence="5 9">RHB42-C09</strain>
        <strain evidence="6 10">RHBSTW-00814</strain>
    </source>
</reference>
<keyword evidence="2" id="KW-0732">Signal</keyword>
<evidence type="ECO:0000313" key="11">
    <source>
        <dbReference type="Proteomes" id="UP001235723"/>
    </source>
</evidence>
<evidence type="ECO:0000256" key="1">
    <source>
        <dbReference type="PIRSR" id="PIRSR001522-1"/>
    </source>
</evidence>
<evidence type="ECO:0000313" key="10">
    <source>
        <dbReference type="Proteomes" id="UP000512115"/>
    </source>
</evidence>
<dbReference type="Pfam" id="PF01278">
    <property type="entry name" value="Omptin"/>
    <property type="match status" value="1"/>
</dbReference>
<accession>A0A2B7M0Z5</accession>
<dbReference type="AlphaFoldDB" id="A0A2B7M0Z5"/>
<accession>A0A370V5K3</accession>
<dbReference type="EMBL" id="QONO01000113">
    <property type="protein sequence ID" value="RDR25650.1"/>
    <property type="molecule type" value="Genomic_DNA"/>
</dbReference>
<reference evidence="4 11" key="3">
    <citation type="submission" date="2021-05" db="EMBL/GenBank/DDBJ databases">
        <title>Genome sequence of E. marmotae isolates.</title>
        <authorList>
            <person name="Binsker U."/>
            <person name="Hammerl J.A."/>
        </authorList>
    </citation>
    <scope>NUCLEOTIDE SEQUENCE [LARGE SCALE GENOMIC DNA]</scope>
    <source>
        <strain evidence="4 11">21-MO00586</strain>
    </source>
</reference>
<sequence length="307" mass="34916">MSVKKVSFFIVLIYLSQYASASSEFNFSPDSVFVDASLSFLNGESGEFVYSNGGTLSQLDWKIQNTPIVKMGVTWDAVSWLTLNANGWTTLASAGALMDDYDWLEPGQQHWSDWSHHPATRLNFANQFDLNMTGWFLKEQNYQLGAVLGYQETRFSWLAKGGYYSYDNGADIGDIPHGQKVIGYQQKFSAPYLGLSGKYIYHDFDIITQFKYSAWGEGKGTDQHYLSNITFKDKVSNQKYYSGLINVGYNINPQARIFTEISWSRFSNDVGNTTIYHKENGERVKDKDSPGMQNYNYIIGAGIMYRF</sequence>
<dbReference type="Proteomes" id="UP000510862">
    <property type="component" value="Chromosome"/>
</dbReference>
<evidence type="ECO:0000313" key="9">
    <source>
        <dbReference type="Proteomes" id="UP000510862"/>
    </source>
</evidence>
<dbReference type="InterPro" id="IPR020080">
    <property type="entry name" value="OM_adhesin/peptidase_omptin"/>
</dbReference>
<evidence type="ECO:0000313" key="4">
    <source>
        <dbReference type="EMBL" id="MDQ9296340.1"/>
    </source>
</evidence>
<name>A0A2B7M0Z5_9ESCH</name>
<dbReference type="SUPFAM" id="SSF69917">
    <property type="entry name" value="OMPT-like"/>
    <property type="match status" value="1"/>
</dbReference>
<evidence type="ECO:0000313" key="8">
    <source>
        <dbReference type="Proteomes" id="UP000254454"/>
    </source>
</evidence>
<dbReference type="GO" id="GO:0006508">
    <property type="term" value="P:proteolysis"/>
    <property type="evidence" value="ECO:0007669"/>
    <property type="project" value="UniProtKB-KW"/>
</dbReference>
<dbReference type="InterPro" id="IPR053724">
    <property type="entry name" value="OMP_A26_sf"/>
</dbReference>
<evidence type="ECO:0000313" key="5">
    <source>
        <dbReference type="EMBL" id="QLP27134.1"/>
    </source>
</evidence>
<dbReference type="PIRSF" id="PIRSF001522">
    <property type="entry name" value="Peptidase_A26"/>
    <property type="match status" value="1"/>
</dbReference>
<gene>
    <name evidence="7" type="primary">pla</name>
    <name evidence="7" type="ORF">C4A13_03285</name>
    <name evidence="5" type="ORF">HV018_10865</name>
    <name evidence="6" type="ORF">HV284_03180</name>
    <name evidence="4" type="ORF">KJE03_23315</name>
    <name evidence="3" type="ORF">NVV43_02750</name>
</gene>
<feature type="signal peptide" evidence="2">
    <location>
        <begin position="1"/>
        <end position="21"/>
    </location>
</feature>
<dbReference type="InterPro" id="IPR000036">
    <property type="entry name" value="Peptidase_A26_omptin"/>
</dbReference>
<dbReference type="GO" id="GO:0004190">
    <property type="term" value="F:aspartic-type endopeptidase activity"/>
    <property type="evidence" value="ECO:0007669"/>
    <property type="project" value="InterPro"/>
</dbReference>
<dbReference type="Proteomes" id="UP001206878">
    <property type="component" value="Unassembled WGS sequence"/>
</dbReference>
<dbReference type="EMBL" id="CP056159">
    <property type="protein sequence ID" value="QLV00160.1"/>
    <property type="molecule type" value="Genomic_DNA"/>
</dbReference>
<evidence type="ECO:0000256" key="2">
    <source>
        <dbReference type="SAM" id="SignalP"/>
    </source>
</evidence>